<evidence type="ECO:0000256" key="1">
    <source>
        <dbReference type="ARBA" id="ARBA00005171"/>
    </source>
</evidence>
<dbReference type="Gene3D" id="3.40.50.880">
    <property type="match status" value="1"/>
</dbReference>
<keyword evidence="4" id="KW-0436">Ligase</keyword>
<dbReference type="PROSITE" id="PS51273">
    <property type="entry name" value="GATASE_TYPE_1"/>
    <property type="match status" value="1"/>
</dbReference>
<feature type="domain" description="Glutamine amidotransferase" evidence="11">
    <location>
        <begin position="1"/>
        <end position="143"/>
    </location>
</feature>
<dbReference type="PANTHER" id="PTHR11550:SF0">
    <property type="entry name" value="CTP SYNTHASE-RELATED"/>
    <property type="match status" value="1"/>
</dbReference>
<dbReference type="InterPro" id="IPR029062">
    <property type="entry name" value="Class_I_gatase-like"/>
</dbReference>
<dbReference type="InterPro" id="IPR017926">
    <property type="entry name" value="GATASE"/>
</dbReference>
<evidence type="ECO:0000256" key="7">
    <source>
        <dbReference type="ARBA" id="ARBA00022962"/>
    </source>
</evidence>
<keyword evidence="13" id="KW-1185">Reference proteome</keyword>
<organism evidence="12 13">
    <name type="scientific">Tetracentron sinense</name>
    <name type="common">Spur-leaf</name>
    <dbReference type="NCBI Taxonomy" id="13715"/>
    <lineage>
        <taxon>Eukaryota</taxon>
        <taxon>Viridiplantae</taxon>
        <taxon>Streptophyta</taxon>
        <taxon>Embryophyta</taxon>
        <taxon>Tracheophyta</taxon>
        <taxon>Spermatophyta</taxon>
        <taxon>Magnoliopsida</taxon>
        <taxon>Trochodendrales</taxon>
        <taxon>Trochodendraceae</taxon>
        <taxon>Tetracentron</taxon>
    </lineage>
</organism>
<keyword evidence="5" id="KW-0547">Nucleotide-binding</keyword>
<feature type="region of interest" description="Disordered" evidence="10">
    <location>
        <begin position="184"/>
        <end position="208"/>
    </location>
</feature>
<dbReference type="InterPro" id="IPR033828">
    <property type="entry name" value="GATase1_CTP_Synthase"/>
</dbReference>
<protein>
    <recommendedName>
        <fullName evidence="3">CTP synthase (glutamine hydrolyzing)</fullName>
        <ecNumber evidence="3">6.3.4.2</ecNumber>
    </recommendedName>
</protein>
<evidence type="ECO:0000313" key="12">
    <source>
        <dbReference type="EMBL" id="KAF8395952.1"/>
    </source>
</evidence>
<dbReference type="GO" id="GO:0019856">
    <property type="term" value="P:pyrimidine nucleobase biosynthetic process"/>
    <property type="evidence" value="ECO:0007669"/>
    <property type="project" value="TreeGrafter"/>
</dbReference>
<dbReference type="GO" id="GO:0005524">
    <property type="term" value="F:ATP binding"/>
    <property type="evidence" value="ECO:0007669"/>
    <property type="project" value="UniProtKB-KW"/>
</dbReference>
<evidence type="ECO:0000256" key="8">
    <source>
        <dbReference type="ARBA" id="ARBA00022975"/>
    </source>
</evidence>
<comment type="caution">
    <text evidence="12">The sequence shown here is derived from an EMBL/GenBank/DDBJ whole genome shotgun (WGS) entry which is preliminary data.</text>
</comment>
<dbReference type="InterPro" id="IPR004468">
    <property type="entry name" value="CTP_synthase"/>
</dbReference>
<dbReference type="Pfam" id="PF00117">
    <property type="entry name" value="GATase"/>
    <property type="match status" value="1"/>
</dbReference>
<evidence type="ECO:0000256" key="9">
    <source>
        <dbReference type="ARBA" id="ARBA00047781"/>
    </source>
</evidence>
<dbReference type="OrthoDB" id="1739076at2759"/>
<reference evidence="12 13" key="1">
    <citation type="submission" date="2020-04" db="EMBL/GenBank/DDBJ databases">
        <title>Plant Genome Project.</title>
        <authorList>
            <person name="Zhang R.-G."/>
        </authorList>
    </citation>
    <scope>NUCLEOTIDE SEQUENCE [LARGE SCALE GENOMIC DNA]</scope>
    <source>
        <strain evidence="12">YNK0</strain>
        <tissue evidence="12">Leaf</tissue>
    </source>
</reference>
<evidence type="ECO:0000256" key="5">
    <source>
        <dbReference type="ARBA" id="ARBA00022741"/>
    </source>
</evidence>
<dbReference type="GO" id="GO:0003883">
    <property type="term" value="F:CTP synthase activity"/>
    <property type="evidence" value="ECO:0007669"/>
    <property type="project" value="UniProtKB-EC"/>
</dbReference>
<keyword evidence="7" id="KW-0315">Glutamine amidotransferase</keyword>
<evidence type="ECO:0000313" key="13">
    <source>
        <dbReference type="Proteomes" id="UP000655225"/>
    </source>
</evidence>
<dbReference type="SUPFAM" id="SSF52317">
    <property type="entry name" value="Class I glutamine amidotransferase-like"/>
    <property type="match status" value="1"/>
</dbReference>
<dbReference type="CDD" id="cd01746">
    <property type="entry name" value="GATase1_CTP_Synthase"/>
    <property type="match status" value="1"/>
</dbReference>
<accession>A0A834YXB1</accession>
<dbReference type="GO" id="GO:0044210">
    <property type="term" value="P:'de novo' CTP biosynthetic process"/>
    <property type="evidence" value="ECO:0007669"/>
    <property type="project" value="UniProtKB-UniPathway"/>
</dbReference>
<evidence type="ECO:0000256" key="10">
    <source>
        <dbReference type="SAM" id="MobiDB-lite"/>
    </source>
</evidence>
<evidence type="ECO:0000256" key="4">
    <source>
        <dbReference type="ARBA" id="ARBA00022598"/>
    </source>
</evidence>
<dbReference type="AlphaFoldDB" id="A0A834YXB1"/>
<dbReference type="OMA" id="PDCMSAK"/>
<dbReference type="EC" id="6.3.4.2" evidence="3"/>
<evidence type="ECO:0000256" key="2">
    <source>
        <dbReference type="ARBA" id="ARBA00007533"/>
    </source>
</evidence>
<evidence type="ECO:0000256" key="3">
    <source>
        <dbReference type="ARBA" id="ARBA00012291"/>
    </source>
</evidence>
<dbReference type="PANTHER" id="PTHR11550">
    <property type="entry name" value="CTP SYNTHASE"/>
    <property type="match status" value="1"/>
</dbReference>
<gene>
    <name evidence="12" type="ORF">HHK36_019908</name>
</gene>
<keyword evidence="6" id="KW-0067">ATP-binding</keyword>
<name>A0A834YXB1_TETSI</name>
<comment type="pathway">
    <text evidence="1">Pyrimidine metabolism; CTP biosynthesis via de novo pathway; CTP from UDP: step 2/2.</text>
</comment>
<sequence>MQIAVIEFARSVLDLQNANSTEFDPETRSPCVIFMPEGSKTHMGGTMRLGSRRTYFQVTDCKSAKLYGNASFVDERHRHRYEVNPDVIAELENAGLSFVGKDESGHRMEIVELPSHPYFVGVQFHPEFKSRPGKPSALFLGLIAAACGQLDTVLQKSGLVNKLATKKCGMSNGPLVVKAHQNGNANKSAKGSLNGVHTNGNGVYSKSD</sequence>
<comment type="similarity">
    <text evidence="2">Belongs to the CTP synthase family.</text>
</comment>
<dbReference type="EMBL" id="JABCRI010000013">
    <property type="protein sequence ID" value="KAF8395952.1"/>
    <property type="molecule type" value="Genomic_DNA"/>
</dbReference>
<dbReference type="Proteomes" id="UP000655225">
    <property type="component" value="Unassembled WGS sequence"/>
</dbReference>
<proteinExistence type="inferred from homology"/>
<keyword evidence="8" id="KW-0665">Pyrimidine biosynthesis</keyword>
<dbReference type="GO" id="GO:0042802">
    <property type="term" value="F:identical protein binding"/>
    <property type="evidence" value="ECO:0007669"/>
    <property type="project" value="TreeGrafter"/>
</dbReference>
<evidence type="ECO:0000256" key="6">
    <source>
        <dbReference type="ARBA" id="ARBA00022840"/>
    </source>
</evidence>
<dbReference type="UniPathway" id="UPA00159">
    <property type="reaction ID" value="UER00277"/>
</dbReference>
<evidence type="ECO:0000259" key="11">
    <source>
        <dbReference type="Pfam" id="PF00117"/>
    </source>
</evidence>
<comment type="catalytic activity">
    <reaction evidence="9">
        <text>UTP + L-glutamine + ATP + H2O = CTP + L-glutamate + ADP + phosphate + 2 H(+)</text>
        <dbReference type="Rhea" id="RHEA:26426"/>
        <dbReference type="ChEBI" id="CHEBI:15377"/>
        <dbReference type="ChEBI" id="CHEBI:15378"/>
        <dbReference type="ChEBI" id="CHEBI:29985"/>
        <dbReference type="ChEBI" id="CHEBI:30616"/>
        <dbReference type="ChEBI" id="CHEBI:37563"/>
        <dbReference type="ChEBI" id="CHEBI:43474"/>
        <dbReference type="ChEBI" id="CHEBI:46398"/>
        <dbReference type="ChEBI" id="CHEBI:58359"/>
        <dbReference type="ChEBI" id="CHEBI:456216"/>
        <dbReference type="EC" id="6.3.4.2"/>
    </reaction>
</comment>